<accession>A0A8B2NS45</accession>
<evidence type="ECO:0000313" key="6">
    <source>
        <dbReference type="EMBL" id="RAI01731.1"/>
    </source>
</evidence>
<protein>
    <submittedName>
        <fullName evidence="6">Efflux transporter periplasmic adaptor subunit</fullName>
    </submittedName>
</protein>
<dbReference type="Gene3D" id="1.10.287.470">
    <property type="entry name" value="Helix hairpin bin"/>
    <property type="match status" value="1"/>
</dbReference>
<dbReference type="GO" id="GO:0022857">
    <property type="term" value="F:transmembrane transporter activity"/>
    <property type="evidence" value="ECO:0007669"/>
    <property type="project" value="InterPro"/>
</dbReference>
<dbReference type="GO" id="GO:0030313">
    <property type="term" value="C:cell envelope"/>
    <property type="evidence" value="ECO:0007669"/>
    <property type="project" value="UniProtKB-SubCell"/>
</dbReference>
<name>A0A8B2NS45_9HYPH</name>
<proteinExistence type="inferred from homology"/>
<dbReference type="EMBL" id="QHHQ01000002">
    <property type="protein sequence ID" value="RAI01731.1"/>
    <property type="molecule type" value="Genomic_DNA"/>
</dbReference>
<comment type="caution">
    <text evidence="6">The sequence shown here is derived from an EMBL/GenBank/DDBJ whole genome shotgun (WGS) entry which is preliminary data.</text>
</comment>
<dbReference type="GO" id="GO:0005886">
    <property type="term" value="C:plasma membrane"/>
    <property type="evidence" value="ECO:0007669"/>
    <property type="project" value="TreeGrafter"/>
</dbReference>
<comment type="similarity">
    <text evidence="2">Belongs to the membrane fusion protein (MFP) (TC 8.A.1) family.</text>
</comment>
<evidence type="ECO:0000259" key="5">
    <source>
        <dbReference type="Pfam" id="PF25967"/>
    </source>
</evidence>
<evidence type="ECO:0000256" key="1">
    <source>
        <dbReference type="ARBA" id="ARBA00004196"/>
    </source>
</evidence>
<dbReference type="Proteomes" id="UP000249590">
    <property type="component" value="Unassembled WGS sequence"/>
</dbReference>
<dbReference type="NCBIfam" id="TIGR01730">
    <property type="entry name" value="RND_mfp"/>
    <property type="match status" value="1"/>
</dbReference>
<comment type="subcellular location">
    <subcellularLocation>
        <location evidence="1">Cell envelope</location>
    </subcellularLocation>
</comment>
<evidence type="ECO:0000259" key="4">
    <source>
        <dbReference type="Pfam" id="PF25944"/>
    </source>
</evidence>
<dbReference type="Pfam" id="PF25967">
    <property type="entry name" value="RND-MFP_C"/>
    <property type="match status" value="1"/>
</dbReference>
<dbReference type="Pfam" id="PF25917">
    <property type="entry name" value="BSH_RND"/>
    <property type="match status" value="1"/>
</dbReference>
<dbReference type="GO" id="GO:0046677">
    <property type="term" value="P:response to antibiotic"/>
    <property type="evidence" value="ECO:0007669"/>
    <property type="project" value="TreeGrafter"/>
</dbReference>
<organism evidence="6 7">
    <name type="scientific">Acuticoccus sediminis</name>
    <dbReference type="NCBI Taxonomy" id="2184697"/>
    <lineage>
        <taxon>Bacteria</taxon>
        <taxon>Pseudomonadati</taxon>
        <taxon>Pseudomonadota</taxon>
        <taxon>Alphaproteobacteria</taxon>
        <taxon>Hyphomicrobiales</taxon>
        <taxon>Amorphaceae</taxon>
        <taxon>Acuticoccus</taxon>
    </lineage>
</organism>
<dbReference type="Gene3D" id="2.40.30.170">
    <property type="match status" value="1"/>
</dbReference>
<evidence type="ECO:0000313" key="7">
    <source>
        <dbReference type="Proteomes" id="UP000249590"/>
    </source>
</evidence>
<evidence type="ECO:0000259" key="3">
    <source>
        <dbReference type="Pfam" id="PF25917"/>
    </source>
</evidence>
<dbReference type="InterPro" id="IPR058626">
    <property type="entry name" value="MdtA-like_b-barrel"/>
</dbReference>
<feature type="domain" description="Multidrug resistance protein MdtA-like beta-barrel" evidence="4">
    <location>
        <begin position="222"/>
        <end position="282"/>
    </location>
</feature>
<dbReference type="PANTHER" id="PTHR30158">
    <property type="entry name" value="ACRA/E-RELATED COMPONENT OF DRUG EFFLUX TRANSPORTER"/>
    <property type="match status" value="1"/>
</dbReference>
<feature type="domain" description="Multidrug resistance protein MdtA-like barrel-sandwich hybrid" evidence="3">
    <location>
        <begin position="50"/>
        <end position="185"/>
    </location>
</feature>
<dbReference type="Pfam" id="PF25944">
    <property type="entry name" value="Beta-barrel_RND"/>
    <property type="match status" value="1"/>
</dbReference>
<gene>
    <name evidence="6" type="ORF">DLJ53_10000</name>
</gene>
<evidence type="ECO:0000256" key="2">
    <source>
        <dbReference type="ARBA" id="ARBA00009477"/>
    </source>
</evidence>
<dbReference type="InterPro" id="IPR058627">
    <property type="entry name" value="MdtA-like_C"/>
</dbReference>
<feature type="domain" description="Multidrug resistance protein MdtA-like C-terminal permuted SH3" evidence="5">
    <location>
        <begin position="291"/>
        <end position="349"/>
    </location>
</feature>
<reference evidence="6 7" key="1">
    <citation type="submission" date="2018-05" db="EMBL/GenBank/DDBJ databases">
        <title>Acuticoccus sediminis sp. nov., isolated from deep-sea sediment of Indian Ocean.</title>
        <authorList>
            <person name="Liu X."/>
            <person name="Lai Q."/>
            <person name="Du Y."/>
            <person name="Sun F."/>
            <person name="Zhang X."/>
            <person name="Wang S."/>
            <person name="Shao Z."/>
        </authorList>
    </citation>
    <scope>NUCLEOTIDE SEQUENCE [LARGE SCALE GENOMIC DNA]</scope>
    <source>
        <strain evidence="6 7">PTG4-2</strain>
    </source>
</reference>
<dbReference type="AlphaFoldDB" id="A0A8B2NS45"/>
<dbReference type="Gene3D" id="2.40.50.100">
    <property type="match status" value="1"/>
</dbReference>
<dbReference type="InterPro" id="IPR006143">
    <property type="entry name" value="RND_pump_MFP"/>
</dbReference>
<dbReference type="SUPFAM" id="SSF111369">
    <property type="entry name" value="HlyD-like secretion proteins"/>
    <property type="match status" value="1"/>
</dbReference>
<keyword evidence="7" id="KW-1185">Reference proteome</keyword>
<dbReference type="Gene3D" id="2.40.420.20">
    <property type="match status" value="1"/>
</dbReference>
<dbReference type="PANTHER" id="PTHR30158:SF10">
    <property type="entry name" value="CATION EFFLUX PUMP"/>
    <property type="match status" value="1"/>
</dbReference>
<sequence length="373" mass="40888">MLLILGLAACQPEAQESAPAAPPEVTVAKPVDRKIVEDDEFVGRFEAVDEVGVRARVGGYLAQVHFTDGQIVKEGDLLFTIDQRPFVAEKDRADAQERVTAAMLDYAKQQFDRGADLLKRGTIPQSQYDERNQAYLAAVAGAEAAKATARVASLNLDFTEIRAPIAGRIDRRFVSVGNLIQPDETLLTRIVSLDPIDIYFDIDERALLNYARDARSRGADLQQGAGLDVKVRLADERDGPFTGRLDFAENRIDDASGTIRLRARLDNPQFIMKPGMFGRVNVPASLPHDGIMLPDEAISSDQDQRIVYVVADDGTVSTKPVRPGPTIDGYRVIRSGLDGSETIIIDGLMRVRPGIKVTPHMIELPPTNEKTEG</sequence>
<dbReference type="InterPro" id="IPR058625">
    <property type="entry name" value="MdtA-like_BSH"/>
</dbReference>
<dbReference type="OrthoDB" id="9816569at2"/>